<dbReference type="SUPFAM" id="SSF53474">
    <property type="entry name" value="alpha/beta-Hydrolases"/>
    <property type="match status" value="1"/>
</dbReference>
<name>A0ABP8N3B2_9BACT</name>
<protein>
    <submittedName>
        <fullName evidence="2">Alpha/beta hydrolase</fullName>
    </submittedName>
</protein>
<dbReference type="InterPro" id="IPR000073">
    <property type="entry name" value="AB_hydrolase_1"/>
</dbReference>
<dbReference type="EMBL" id="BAABGA010000048">
    <property type="protein sequence ID" value="GAA4459362.1"/>
    <property type="molecule type" value="Genomic_DNA"/>
</dbReference>
<reference evidence="3" key="1">
    <citation type="journal article" date="2019" name="Int. J. Syst. Evol. Microbiol.">
        <title>The Global Catalogue of Microorganisms (GCM) 10K type strain sequencing project: providing services to taxonomists for standard genome sequencing and annotation.</title>
        <authorList>
            <consortium name="The Broad Institute Genomics Platform"/>
            <consortium name="The Broad Institute Genome Sequencing Center for Infectious Disease"/>
            <person name="Wu L."/>
            <person name="Ma J."/>
        </authorList>
    </citation>
    <scope>NUCLEOTIDE SEQUENCE [LARGE SCALE GENOMIC DNA]</scope>
    <source>
        <strain evidence="3">JCM 17759</strain>
    </source>
</reference>
<proteinExistence type="predicted"/>
<dbReference type="Gene3D" id="3.40.50.1820">
    <property type="entry name" value="alpha/beta hydrolase"/>
    <property type="match status" value="1"/>
</dbReference>
<keyword evidence="2" id="KW-0378">Hydrolase</keyword>
<gene>
    <name evidence="2" type="ORF">GCM10023156_38770</name>
</gene>
<keyword evidence="3" id="KW-1185">Reference proteome</keyword>
<dbReference type="RefSeq" id="WP_345324677.1">
    <property type="nucleotide sequence ID" value="NZ_BAABGA010000048.1"/>
</dbReference>
<comment type="caution">
    <text evidence="2">The sequence shown here is derived from an EMBL/GenBank/DDBJ whole genome shotgun (WGS) entry which is preliminary data.</text>
</comment>
<evidence type="ECO:0000259" key="1">
    <source>
        <dbReference type="Pfam" id="PF00561"/>
    </source>
</evidence>
<dbReference type="PANTHER" id="PTHR12277">
    <property type="entry name" value="ALPHA/BETA HYDROLASE DOMAIN-CONTAINING PROTEIN"/>
    <property type="match status" value="1"/>
</dbReference>
<evidence type="ECO:0000313" key="3">
    <source>
        <dbReference type="Proteomes" id="UP001500840"/>
    </source>
</evidence>
<dbReference type="Proteomes" id="UP001500840">
    <property type="component" value="Unassembled WGS sequence"/>
</dbReference>
<sequence length="284" mass="31526">MLQRPINHFRSFLLDKLVLRPTRDCVDHGMQHRLQLPSRFGPLETFGYANYPDPGFGDTPANASDPPDLLLLKFPGTAGRAERSTPFPTEMMRDVRIHTWTWNPPGYGNSAGRPTLRRIAEAAIDFFEASIDRYAQRYTTTPAVWLCGNSLGCATALHVAAIAQQSSSPIRGLLLRNPPPVDLVVKHVAKRYPLGRLIHPVADQLAPAMNAIYTASSVNVPAIFLQCQNDSLVPPALQQRIRDAYAGPQTLVKLDGLDHDGAMDEQHLPAVRDAVRWLREQSQL</sequence>
<evidence type="ECO:0000313" key="2">
    <source>
        <dbReference type="EMBL" id="GAA4459362.1"/>
    </source>
</evidence>
<feature type="domain" description="AB hydrolase-1" evidence="1">
    <location>
        <begin position="96"/>
        <end position="187"/>
    </location>
</feature>
<dbReference type="GO" id="GO:0016787">
    <property type="term" value="F:hydrolase activity"/>
    <property type="evidence" value="ECO:0007669"/>
    <property type="project" value="UniProtKB-KW"/>
</dbReference>
<accession>A0ABP8N3B2</accession>
<dbReference type="Pfam" id="PF00561">
    <property type="entry name" value="Abhydrolase_1"/>
    <property type="match status" value="1"/>
</dbReference>
<organism evidence="2 3">
    <name type="scientific">Novipirellula rosea</name>
    <dbReference type="NCBI Taxonomy" id="1031540"/>
    <lineage>
        <taxon>Bacteria</taxon>
        <taxon>Pseudomonadati</taxon>
        <taxon>Planctomycetota</taxon>
        <taxon>Planctomycetia</taxon>
        <taxon>Pirellulales</taxon>
        <taxon>Pirellulaceae</taxon>
        <taxon>Novipirellula</taxon>
    </lineage>
</organism>
<dbReference type="InterPro" id="IPR029058">
    <property type="entry name" value="AB_hydrolase_fold"/>
</dbReference>
<dbReference type="PANTHER" id="PTHR12277:SF81">
    <property type="entry name" value="PROTEIN ABHD13"/>
    <property type="match status" value="1"/>
</dbReference>